<feature type="transmembrane region" description="Helical" evidence="1">
    <location>
        <begin position="99"/>
        <end position="125"/>
    </location>
</feature>
<dbReference type="Proteomes" id="UP001602322">
    <property type="component" value="Unassembled WGS sequence"/>
</dbReference>
<protein>
    <recommendedName>
        <fullName evidence="4">SPW repeat-containing protein</fullName>
    </recommendedName>
</protein>
<feature type="transmembrane region" description="Helical" evidence="1">
    <location>
        <begin position="49"/>
        <end position="66"/>
    </location>
</feature>
<keyword evidence="1" id="KW-1133">Transmembrane helix</keyword>
<comment type="caution">
    <text evidence="2">The sequence shown here is derived from an EMBL/GenBank/DDBJ whole genome shotgun (WGS) entry which is preliminary data.</text>
</comment>
<accession>A0ABW6XAW8</accession>
<keyword evidence="1" id="KW-0472">Membrane</keyword>
<feature type="transmembrane region" description="Helical" evidence="1">
    <location>
        <begin position="12"/>
        <end position="29"/>
    </location>
</feature>
<dbReference type="EMBL" id="JBIBEG010000005">
    <property type="protein sequence ID" value="MFF5898322.1"/>
    <property type="molecule type" value="Genomic_DNA"/>
</dbReference>
<name>A0ABW6XAW8_9ACTN</name>
<gene>
    <name evidence="2" type="ORF">ACFY8O_20665</name>
</gene>
<reference evidence="2 3" key="1">
    <citation type="submission" date="2024-10" db="EMBL/GenBank/DDBJ databases">
        <title>The Natural Products Discovery Center: Release of the First 8490 Sequenced Strains for Exploring Actinobacteria Biosynthetic Diversity.</title>
        <authorList>
            <person name="Kalkreuter E."/>
            <person name="Kautsar S.A."/>
            <person name="Yang D."/>
            <person name="Bader C.D."/>
            <person name="Teijaro C.N."/>
            <person name="Fluegel L."/>
            <person name="Davis C.M."/>
            <person name="Simpson J.R."/>
            <person name="Lauterbach L."/>
            <person name="Steele A.D."/>
            <person name="Gui C."/>
            <person name="Meng S."/>
            <person name="Li G."/>
            <person name="Viehrig K."/>
            <person name="Ye F."/>
            <person name="Su P."/>
            <person name="Kiefer A.F."/>
            <person name="Nichols A."/>
            <person name="Cepeda A.J."/>
            <person name="Yan W."/>
            <person name="Fan B."/>
            <person name="Jiang Y."/>
            <person name="Adhikari A."/>
            <person name="Zheng C.-J."/>
            <person name="Schuster L."/>
            <person name="Cowan T.M."/>
            <person name="Smanski M.J."/>
            <person name="Chevrette M.G."/>
            <person name="De Carvalho L.P.S."/>
            <person name="Shen B."/>
        </authorList>
    </citation>
    <scope>NUCLEOTIDE SEQUENCE [LARGE SCALE GENOMIC DNA]</scope>
    <source>
        <strain evidence="2 3">NPDC012540</strain>
    </source>
</reference>
<feature type="transmembrane region" description="Helical" evidence="1">
    <location>
        <begin position="73"/>
        <end position="93"/>
    </location>
</feature>
<sequence>MRRRLDDPSLPLWAFLVPALAAPVLWAAWLGWDQQYDVHPDGSTTGPYAAWQVAGLVLTLLIPLYWAASRQSIAGPVAGITAGLTVASAYDWSDDASGLFVIGVGMIMVGSLVTTTAVSLVIAALTRGGRPGGAIGLTG</sequence>
<proteinExistence type="predicted"/>
<keyword evidence="3" id="KW-1185">Reference proteome</keyword>
<keyword evidence="1" id="KW-0812">Transmembrane</keyword>
<organism evidence="2 3">
    <name type="scientific">Streptomyces argenteolus</name>
    <dbReference type="NCBI Taxonomy" id="67274"/>
    <lineage>
        <taxon>Bacteria</taxon>
        <taxon>Bacillati</taxon>
        <taxon>Actinomycetota</taxon>
        <taxon>Actinomycetes</taxon>
        <taxon>Kitasatosporales</taxon>
        <taxon>Streptomycetaceae</taxon>
        <taxon>Streptomyces</taxon>
    </lineage>
</organism>
<evidence type="ECO:0000313" key="3">
    <source>
        <dbReference type="Proteomes" id="UP001602322"/>
    </source>
</evidence>
<evidence type="ECO:0000313" key="2">
    <source>
        <dbReference type="EMBL" id="MFF5898322.1"/>
    </source>
</evidence>
<evidence type="ECO:0000256" key="1">
    <source>
        <dbReference type="SAM" id="Phobius"/>
    </source>
</evidence>
<evidence type="ECO:0008006" key="4">
    <source>
        <dbReference type="Google" id="ProtNLM"/>
    </source>
</evidence>
<dbReference type="RefSeq" id="WP_387904359.1">
    <property type="nucleotide sequence ID" value="NZ_JBIBEG010000005.1"/>
</dbReference>